<dbReference type="Pfam" id="PF04548">
    <property type="entry name" value="AIG1"/>
    <property type="match status" value="1"/>
</dbReference>
<name>A9P168_PICSI</name>
<dbReference type="InterPro" id="IPR027417">
    <property type="entry name" value="P-loop_NTPase"/>
</dbReference>
<keyword evidence="3" id="KW-0342">GTP-binding</keyword>
<feature type="domain" description="AIG1-type G" evidence="5">
    <location>
        <begin position="5"/>
        <end position="212"/>
    </location>
</feature>
<dbReference type="FunFam" id="3.40.50.300:FF:000840">
    <property type="entry name" value="Immune-associated nucleotide-binding protein 9"/>
    <property type="match status" value="1"/>
</dbReference>
<dbReference type="GO" id="GO:0005525">
    <property type="term" value="F:GTP binding"/>
    <property type="evidence" value="ECO:0007669"/>
    <property type="project" value="UniProtKB-KW"/>
</dbReference>
<evidence type="ECO:0000313" key="6">
    <source>
        <dbReference type="EMBL" id="ABK26629.1"/>
    </source>
</evidence>
<comment type="similarity">
    <text evidence="1">Belongs to the TRAFAC class TrmE-Era-EngA-EngB-Septin-like GTPase superfamily. AIG1/Toc34/Toc159-like paraseptin GTPase family. IAN subfamily.</text>
</comment>
<sequence length="327" mass="36772">MEGKEIATTLVLVGSTGNGKSATGNSILGRTAFKSECSPSGVTGTCELQQVQMKDGRKLNVIDTPGLFDSDVERDILCKEIVKCIDLAKDGIHGVLLVLSTKNRFSKEETAALETLQMLFGEKFYNYMVVIFTGGDELETNKQTFEDYLRKSSRALQKLLRQCNDRKVLFNNKTATEAVKEKQTTELLKQIDIIIAQNGGHPYSNEMFREAQELKLKEMAKAHAAKLEQMEKAHAAKVEQMEKAHAEQLKQLQGQMAKAHAEQLSKDIQQLQEQMAKTHAEQFLKEKEKLREQMAKEQAELFNRLTETVEDKLGKNNKKKGGDCVIM</sequence>
<keyword evidence="4" id="KW-0175">Coiled coil</keyword>
<organism evidence="6">
    <name type="scientific">Picea sitchensis</name>
    <name type="common">Sitka spruce</name>
    <name type="synonym">Pinus sitchensis</name>
    <dbReference type="NCBI Taxonomy" id="3332"/>
    <lineage>
        <taxon>Eukaryota</taxon>
        <taxon>Viridiplantae</taxon>
        <taxon>Streptophyta</taxon>
        <taxon>Embryophyta</taxon>
        <taxon>Tracheophyta</taxon>
        <taxon>Spermatophyta</taxon>
        <taxon>Pinopsida</taxon>
        <taxon>Pinidae</taxon>
        <taxon>Conifers I</taxon>
        <taxon>Pinales</taxon>
        <taxon>Pinaceae</taxon>
        <taxon>Picea</taxon>
    </lineage>
</organism>
<dbReference type="AlphaFoldDB" id="A9P168"/>
<dbReference type="EMBL" id="EF087385">
    <property type="protein sequence ID" value="ABK26629.1"/>
    <property type="molecule type" value="mRNA"/>
</dbReference>
<dbReference type="PANTHER" id="PTHR10903">
    <property type="entry name" value="GTPASE, IMAP FAMILY MEMBER-RELATED"/>
    <property type="match status" value="1"/>
</dbReference>
<dbReference type="OMA" id="LNRIKMC"/>
<evidence type="ECO:0000259" key="5">
    <source>
        <dbReference type="PROSITE" id="PS51720"/>
    </source>
</evidence>
<evidence type="ECO:0000256" key="2">
    <source>
        <dbReference type="ARBA" id="ARBA00022741"/>
    </source>
</evidence>
<dbReference type="CDD" id="cd01852">
    <property type="entry name" value="AIG1"/>
    <property type="match status" value="1"/>
</dbReference>
<keyword evidence="2" id="KW-0547">Nucleotide-binding</keyword>
<dbReference type="InterPro" id="IPR045058">
    <property type="entry name" value="GIMA/IAN/Toc"/>
</dbReference>
<dbReference type="SUPFAM" id="SSF52540">
    <property type="entry name" value="P-loop containing nucleoside triphosphate hydrolases"/>
    <property type="match status" value="1"/>
</dbReference>
<feature type="coiled-coil region" evidence="4">
    <location>
        <begin position="224"/>
        <end position="304"/>
    </location>
</feature>
<dbReference type="InterPro" id="IPR006703">
    <property type="entry name" value="G_AIG1"/>
</dbReference>
<evidence type="ECO:0000256" key="3">
    <source>
        <dbReference type="ARBA" id="ARBA00023134"/>
    </source>
</evidence>
<reference evidence="6" key="1">
    <citation type="journal article" date="2008" name="BMC Genomics">
        <title>A conifer genomics resource of 200,000 spruce (Picea spp.) ESTs and 6,464 high-quality, sequence-finished full-length cDNAs for Sitka spruce (Picea sitchensis).</title>
        <authorList>
            <person name="Ralph S.G."/>
            <person name="Chun H.J."/>
            <person name="Kolosova N."/>
            <person name="Cooper D."/>
            <person name="Oddy C."/>
            <person name="Ritland C.E."/>
            <person name="Kirkpatrick R."/>
            <person name="Moore R."/>
            <person name="Barber S."/>
            <person name="Holt R.A."/>
            <person name="Jones S.J."/>
            <person name="Marra M.A."/>
            <person name="Douglas C.J."/>
            <person name="Ritland K."/>
            <person name="Bohlmann J."/>
        </authorList>
    </citation>
    <scope>NUCLEOTIDE SEQUENCE</scope>
    <source>
        <tissue evidence="6">Green portion of the leader tissue</tissue>
    </source>
</reference>
<dbReference type="PROSITE" id="PS51720">
    <property type="entry name" value="G_AIG1"/>
    <property type="match status" value="1"/>
</dbReference>
<evidence type="ECO:0000256" key="4">
    <source>
        <dbReference type="SAM" id="Coils"/>
    </source>
</evidence>
<proteinExistence type="evidence at transcript level"/>
<accession>A9P168</accession>
<dbReference type="PANTHER" id="PTHR10903:SF184">
    <property type="entry name" value="GTP-BINDING PROTEIN A"/>
    <property type="match status" value="1"/>
</dbReference>
<evidence type="ECO:0000256" key="1">
    <source>
        <dbReference type="ARBA" id="ARBA00008535"/>
    </source>
</evidence>
<protein>
    <recommendedName>
        <fullName evidence="5">AIG1-type G domain-containing protein</fullName>
    </recommendedName>
</protein>
<dbReference type="Gene3D" id="3.40.50.300">
    <property type="entry name" value="P-loop containing nucleotide triphosphate hydrolases"/>
    <property type="match status" value="1"/>
</dbReference>